<dbReference type="InterPro" id="IPR002429">
    <property type="entry name" value="CcO_II-like_C"/>
</dbReference>
<dbReference type="InterPro" id="IPR036909">
    <property type="entry name" value="Cyt_c-like_dom_sf"/>
</dbReference>
<dbReference type="Pfam" id="PF00034">
    <property type="entry name" value="Cytochrom_C"/>
    <property type="match status" value="1"/>
</dbReference>
<evidence type="ECO:0000256" key="9">
    <source>
        <dbReference type="ARBA" id="ARBA00022967"/>
    </source>
</evidence>
<gene>
    <name evidence="23" type="primary">coxB</name>
    <name evidence="23" type="ORF">DKM44_05605</name>
</gene>
<dbReference type="InterPro" id="IPR009056">
    <property type="entry name" value="Cyt_c-like_dom"/>
</dbReference>
<dbReference type="PANTHER" id="PTHR22888">
    <property type="entry name" value="CYTOCHROME C OXIDASE, SUBUNIT II"/>
    <property type="match status" value="1"/>
</dbReference>
<keyword evidence="5 18" id="KW-0349">Heme</keyword>
<evidence type="ECO:0000256" key="6">
    <source>
        <dbReference type="ARBA" id="ARBA00022660"/>
    </source>
</evidence>
<dbReference type="EC" id="7.1.1.9" evidence="3"/>
<dbReference type="Gene3D" id="2.60.40.420">
    <property type="entry name" value="Cupredoxins - blue copper proteins"/>
    <property type="match status" value="1"/>
</dbReference>
<keyword evidence="13" id="KW-0186">Copper</keyword>
<keyword evidence="6" id="KW-0679">Respiratory chain</keyword>
<name>A0A2Z3JHC7_9DEIO</name>
<feature type="domain" description="Cytochrome oxidase subunit II copper A binding" evidence="20">
    <location>
        <begin position="101"/>
        <end position="220"/>
    </location>
</feature>
<dbReference type="PROSITE" id="PS51007">
    <property type="entry name" value="CYTC"/>
    <property type="match status" value="1"/>
</dbReference>
<evidence type="ECO:0000256" key="8">
    <source>
        <dbReference type="ARBA" id="ARBA00022723"/>
    </source>
</evidence>
<keyword evidence="14 19" id="KW-0472">Membrane</keyword>
<feature type="domain" description="Cytochrome c" evidence="22">
    <location>
        <begin position="231"/>
        <end position="322"/>
    </location>
</feature>
<evidence type="ECO:0000259" key="21">
    <source>
        <dbReference type="PROSITE" id="PS50999"/>
    </source>
</evidence>
<sequence length="322" mass="35215">MSRFATIPTLQPASPLASPITELIWITLGLGSLVFLLVTGLTLYFAWRYKHRGAGGEPPQIFGNAKDEIIWMGSAAALLVFLFVLAWVMLGRIDPETGQETGQPQVVVTGHQWFWEAQYPRAANPGGRDVVNVANEIHIPTGRKVLVQLESADVIHDFWVPRLSRKMDAVPGQPNRMWLQADKPGTYLGACAEFCGAEHAWMRFTVIAQAPQDFQRWLGDQAQQATLSGQGDAAQGAAVFARQGCGECHQLRGLGAHGQVGPDLTHFASRTLMAGGVLSTAPADVTRWLKNPDAAKPGTRMPNFHLSDEQLRQLTAFLETLK</sequence>
<evidence type="ECO:0000256" key="4">
    <source>
        <dbReference type="ARBA" id="ARBA00022448"/>
    </source>
</evidence>
<dbReference type="Pfam" id="PF00116">
    <property type="entry name" value="COX2"/>
    <property type="match status" value="1"/>
</dbReference>
<evidence type="ECO:0000313" key="23">
    <source>
        <dbReference type="EMBL" id="AWN22770.1"/>
    </source>
</evidence>
<dbReference type="InterPro" id="IPR036257">
    <property type="entry name" value="Cyt_c_oxidase_su2_TM_sf"/>
</dbReference>
<evidence type="ECO:0000256" key="11">
    <source>
        <dbReference type="ARBA" id="ARBA00022989"/>
    </source>
</evidence>
<evidence type="ECO:0000313" key="24">
    <source>
        <dbReference type="Proteomes" id="UP000245368"/>
    </source>
</evidence>
<dbReference type="InterPro" id="IPR001505">
    <property type="entry name" value="Copper_CuA"/>
</dbReference>
<evidence type="ECO:0000256" key="16">
    <source>
        <dbReference type="ARBA" id="ARBA00031389"/>
    </source>
</evidence>
<keyword evidence="4" id="KW-0813">Transport</keyword>
<dbReference type="RefSeq" id="WP_109826053.1">
    <property type="nucleotide sequence ID" value="NZ_CP029494.1"/>
</dbReference>
<evidence type="ECO:0000259" key="22">
    <source>
        <dbReference type="PROSITE" id="PS51007"/>
    </source>
</evidence>
<dbReference type="PROSITE" id="PS00078">
    <property type="entry name" value="COX2"/>
    <property type="match status" value="1"/>
</dbReference>
<dbReference type="InterPro" id="IPR008972">
    <property type="entry name" value="Cupredoxin"/>
</dbReference>
<dbReference type="SUPFAM" id="SSF49503">
    <property type="entry name" value="Cupredoxins"/>
    <property type="match status" value="1"/>
</dbReference>
<dbReference type="AlphaFoldDB" id="A0A2Z3JHC7"/>
<dbReference type="OrthoDB" id="9781261at2"/>
<dbReference type="PROSITE" id="PS50857">
    <property type="entry name" value="COX2_CUA"/>
    <property type="match status" value="1"/>
</dbReference>
<evidence type="ECO:0000256" key="18">
    <source>
        <dbReference type="PROSITE-ProRule" id="PRU00433"/>
    </source>
</evidence>
<dbReference type="CDD" id="cd04213">
    <property type="entry name" value="CuRO_CcO_Caa3_II"/>
    <property type="match status" value="1"/>
</dbReference>
<dbReference type="GO" id="GO:0016020">
    <property type="term" value="C:membrane"/>
    <property type="evidence" value="ECO:0007669"/>
    <property type="project" value="UniProtKB-SubCell"/>
</dbReference>
<evidence type="ECO:0000256" key="2">
    <source>
        <dbReference type="ARBA" id="ARBA00007866"/>
    </source>
</evidence>
<organism evidence="23 24">
    <name type="scientific">Deinococcus irradiatisoli</name>
    <dbReference type="NCBI Taxonomy" id="2202254"/>
    <lineage>
        <taxon>Bacteria</taxon>
        <taxon>Thermotogati</taxon>
        <taxon>Deinococcota</taxon>
        <taxon>Deinococci</taxon>
        <taxon>Deinococcales</taxon>
        <taxon>Deinococcaceae</taxon>
        <taxon>Deinococcus</taxon>
    </lineage>
</organism>
<dbReference type="InterPro" id="IPR014222">
    <property type="entry name" value="Cyt_c_oxidase_su2"/>
</dbReference>
<dbReference type="GO" id="GO:0020037">
    <property type="term" value="F:heme binding"/>
    <property type="evidence" value="ECO:0007669"/>
    <property type="project" value="InterPro"/>
</dbReference>
<dbReference type="EMBL" id="CP029494">
    <property type="protein sequence ID" value="AWN22770.1"/>
    <property type="molecule type" value="Genomic_DNA"/>
</dbReference>
<evidence type="ECO:0000256" key="5">
    <source>
        <dbReference type="ARBA" id="ARBA00022617"/>
    </source>
</evidence>
<dbReference type="PRINTS" id="PR01166">
    <property type="entry name" value="CYCOXIDASEII"/>
</dbReference>
<dbReference type="InterPro" id="IPR045187">
    <property type="entry name" value="CcO_II"/>
</dbReference>
<feature type="transmembrane region" description="Helical" evidence="19">
    <location>
        <begin position="23"/>
        <end position="47"/>
    </location>
</feature>
<keyword evidence="12 18" id="KW-0408">Iron</keyword>
<dbReference type="GO" id="GO:0042773">
    <property type="term" value="P:ATP synthesis coupled electron transport"/>
    <property type="evidence" value="ECO:0007669"/>
    <property type="project" value="TreeGrafter"/>
</dbReference>
<dbReference type="InterPro" id="IPR011759">
    <property type="entry name" value="Cyt_c_oxidase_su2_TM_dom"/>
</dbReference>
<dbReference type="Proteomes" id="UP000245368">
    <property type="component" value="Chromosome"/>
</dbReference>
<keyword evidence="24" id="KW-1185">Reference proteome</keyword>
<comment type="similarity">
    <text evidence="2">Belongs to the cytochrome c oxidase subunit 2 family.</text>
</comment>
<keyword evidence="9" id="KW-1278">Translocase</keyword>
<dbReference type="NCBIfam" id="TIGR02866">
    <property type="entry name" value="CoxB"/>
    <property type="match status" value="1"/>
</dbReference>
<dbReference type="PROSITE" id="PS50999">
    <property type="entry name" value="COX2_TM"/>
    <property type="match status" value="1"/>
</dbReference>
<evidence type="ECO:0000256" key="17">
    <source>
        <dbReference type="ARBA" id="ARBA00031399"/>
    </source>
</evidence>
<keyword evidence="7 19" id="KW-0812">Transmembrane</keyword>
<dbReference type="Gene3D" id="1.10.287.90">
    <property type="match status" value="1"/>
</dbReference>
<evidence type="ECO:0000256" key="13">
    <source>
        <dbReference type="ARBA" id="ARBA00023008"/>
    </source>
</evidence>
<keyword evidence="8 18" id="KW-0479">Metal-binding</keyword>
<proteinExistence type="inferred from homology"/>
<dbReference type="SUPFAM" id="SSF46626">
    <property type="entry name" value="Cytochrome c"/>
    <property type="match status" value="1"/>
</dbReference>
<evidence type="ECO:0000256" key="19">
    <source>
        <dbReference type="SAM" id="Phobius"/>
    </source>
</evidence>
<evidence type="ECO:0000256" key="3">
    <source>
        <dbReference type="ARBA" id="ARBA00012949"/>
    </source>
</evidence>
<keyword evidence="10" id="KW-0249">Electron transport</keyword>
<dbReference type="PANTHER" id="PTHR22888:SF9">
    <property type="entry name" value="CYTOCHROME C OXIDASE SUBUNIT 2"/>
    <property type="match status" value="1"/>
</dbReference>
<dbReference type="InterPro" id="IPR034236">
    <property type="entry name" value="CuRO_CcO_Caa3_II"/>
</dbReference>
<evidence type="ECO:0000256" key="7">
    <source>
        <dbReference type="ARBA" id="ARBA00022692"/>
    </source>
</evidence>
<feature type="domain" description="Cytochrome oxidase subunit II transmembrane region profile" evidence="21">
    <location>
        <begin position="1"/>
        <end position="97"/>
    </location>
</feature>
<evidence type="ECO:0000256" key="14">
    <source>
        <dbReference type="ARBA" id="ARBA00023136"/>
    </source>
</evidence>
<evidence type="ECO:0000256" key="10">
    <source>
        <dbReference type="ARBA" id="ARBA00022982"/>
    </source>
</evidence>
<keyword evidence="11 19" id="KW-1133">Transmembrane helix</keyword>
<protein>
    <recommendedName>
        <fullName evidence="3">cytochrome-c oxidase</fullName>
        <ecNumber evidence="3">7.1.1.9</ecNumber>
    </recommendedName>
    <alternativeName>
        <fullName evidence="17">Cytochrome aa3 subunit 2</fullName>
    </alternativeName>
    <alternativeName>
        <fullName evidence="16">Cytochrome c oxidase polypeptide II</fullName>
    </alternativeName>
</protein>
<evidence type="ECO:0000256" key="12">
    <source>
        <dbReference type="ARBA" id="ARBA00023004"/>
    </source>
</evidence>
<evidence type="ECO:0000256" key="1">
    <source>
        <dbReference type="ARBA" id="ARBA00004141"/>
    </source>
</evidence>
<dbReference type="GO" id="GO:0004129">
    <property type="term" value="F:cytochrome-c oxidase activity"/>
    <property type="evidence" value="ECO:0007669"/>
    <property type="project" value="UniProtKB-EC"/>
</dbReference>
<reference evidence="23 24" key="1">
    <citation type="submission" date="2018-05" db="EMBL/GenBank/DDBJ databases">
        <title>Complete Genome Sequence of Deinococcus sp. strain 17bor-2.</title>
        <authorList>
            <person name="Srinivasan S."/>
        </authorList>
    </citation>
    <scope>NUCLEOTIDE SEQUENCE [LARGE SCALE GENOMIC DNA]</scope>
    <source>
        <strain evidence="23 24">17bor-2</strain>
    </source>
</reference>
<evidence type="ECO:0000259" key="20">
    <source>
        <dbReference type="PROSITE" id="PS50857"/>
    </source>
</evidence>
<evidence type="ECO:0000256" key="15">
    <source>
        <dbReference type="ARBA" id="ARBA00024688"/>
    </source>
</evidence>
<dbReference type="SUPFAM" id="SSF81464">
    <property type="entry name" value="Cytochrome c oxidase subunit II-like, transmembrane region"/>
    <property type="match status" value="1"/>
</dbReference>
<dbReference type="GO" id="GO:0005507">
    <property type="term" value="F:copper ion binding"/>
    <property type="evidence" value="ECO:0007669"/>
    <property type="project" value="InterPro"/>
</dbReference>
<feature type="transmembrane region" description="Helical" evidence="19">
    <location>
        <begin position="68"/>
        <end position="90"/>
    </location>
</feature>
<comment type="subcellular location">
    <subcellularLocation>
        <location evidence="1">Membrane</location>
        <topology evidence="1">Multi-pass membrane protein</topology>
    </subcellularLocation>
</comment>
<comment type="function">
    <text evidence="15">Subunits I and II form the functional core of the enzyme complex. Electrons originating in cytochrome c are transferred via heme a and Cu(A) to the binuclear center formed by heme a3 and Cu(B).</text>
</comment>
<dbReference type="GO" id="GO:0016491">
    <property type="term" value="F:oxidoreductase activity"/>
    <property type="evidence" value="ECO:0007669"/>
    <property type="project" value="InterPro"/>
</dbReference>
<dbReference type="KEGG" id="dez:DKM44_05605"/>
<accession>A0A2Z3JHC7</accession>